<dbReference type="Pfam" id="PF16951">
    <property type="entry name" value="MaAIMP_sms"/>
    <property type="match status" value="1"/>
</dbReference>
<name>A0A9X3LJV3_9CORY</name>
<proteinExistence type="predicted"/>
<dbReference type="AlphaFoldDB" id="A0A9X3LJV3"/>
<evidence type="ECO:0000256" key="2">
    <source>
        <dbReference type="SAM" id="Phobius"/>
    </source>
</evidence>
<evidence type="ECO:0000313" key="4">
    <source>
        <dbReference type="Proteomes" id="UP001146469"/>
    </source>
</evidence>
<protein>
    <submittedName>
        <fullName evidence="3">Methionine/alanine import NSS transporter subunit MetS</fullName>
    </submittedName>
</protein>
<sequence>MTGPAILLMALFIIVIWGGLVAAILMLAKTDDATTGELGSAPGTDNESLLQVNTSSAAR</sequence>
<keyword evidence="2" id="KW-0812">Transmembrane</keyword>
<dbReference type="EMBL" id="JAKMUT010000003">
    <property type="protein sequence ID" value="MCZ9289482.1"/>
    <property type="molecule type" value="Genomic_DNA"/>
</dbReference>
<feature type="transmembrane region" description="Helical" evidence="2">
    <location>
        <begin position="6"/>
        <end position="28"/>
    </location>
</feature>
<accession>A0A9X3LJV3</accession>
<dbReference type="Proteomes" id="UP001146469">
    <property type="component" value="Unassembled WGS sequence"/>
</dbReference>
<evidence type="ECO:0000256" key="1">
    <source>
        <dbReference type="SAM" id="MobiDB-lite"/>
    </source>
</evidence>
<keyword evidence="4" id="KW-1185">Reference proteome</keyword>
<dbReference type="RefSeq" id="WP_035005767.1">
    <property type="nucleotide sequence ID" value="NZ_JAKMUT010000003.1"/>
</dbReference>
<feature type="compositionally biased region" description="Polar residues" evidence="1">
    <location>
        <begin position="43"/>
        <end position="59"/>
    </location>
</feature>
<dbReference type="InterPro" id="IPR031596">
    <property type="entry name" value="MaAIMP_sms"/>
</dbReference>
<dbReference type="NCBIfam" id="NF033493">
    <property type="entry name" value="MetS_like_NSS"/>
    <property type="match status" value="1"/>
</dbReference>
<dbReference type="NCBIfam" id="NF033494">
    <property type="entry name" value="NSS_import_MetS"/>
    <property type="match status" value="1"/>
</dbReference>
<keyword evidence="2" id="KW-1133">Transmembrane helix</keyword>
<feature type="region of interest" description="Disordered" evidence="1">
    <location>
        <begin position="36"/>
        <end position="59"/>
    </location>
</feature>
<evidence type="ECO:0000313" key="3">
    <source>
        <dbReference type="EMBL" id="MCZ9289482.1"/>
    </source>
</evidence>
<gene>
    <name evidence="3" type="primary">metS</name>
    <name evidence="3" type="ORF">L8V00_04565</name>
</gene>
<organism evidence="3 4">
    <name type="scientific">Corynebacterium evansiae</name>
    <dbReference type="NCBI Taxonomy" id="2913499"/>
    <lineage>
        <taxon>Bacteria</taxon>
        <taxon>Bacillati</taxon>
        <taxon>Actinomycetota</taxon>
        <taxon>Actinomycetes</taxon>
        <taxon>Mycobacteriales</taxon>
        <taxon>Corynebacteriaceae</taxon>
        <taxon>Corynebacterium</taxon>
    </lineage>
</organism>
<keyword evidence="2" id="KW-0472">Membrane</keyword>
<reference evidence="3" key="1">
    <citation type="submission" date="2022-02" db="EMBL/GenBank/DDBJ databases">
        <title>Corynebacterium sp. from urogenital microbiome.</title>
        <authorList>
            <person name="Cappelli E.A."/>
            <person name="Ribeiro T.G."/>
            <person name="Peixe L."/>
        </authorList>
    </citation>
    <scope>NUCLEOTIDE SEQUENCE</scope>
    <source>
        <strain evidence="3">C8Ua_174</strain>
    </source>
</reference>
<comment type="caution">
    <text evidence="3">The sequence shown here is derived from an EMBL/GenBank/DDBJ whole genome shotgun (WGS) entry which is preliminary data.</text>
</comment>